<dbReference type="RefSeq" id="WP_104411672.1">
    <property type="nucleotide sequence ID" value="NZ_PTIW01000002.1"/>
</dbReference>
<sequence length="178" mass="20324">MDTVDIEKKNRNNFKAMMNALSMPGDIHKIEELFNSPLLAIANTLLYSEVSFYYDGDEEFELIEAITNPKKEDASKADYVFCDELNEYLFNKGKVGTSKDPEFSTTYIFKCKDFNGLDILLSGPGIDGTKKVKLPIDKSFVEFFNEKNSYYPLGNEVYFLNEKSEIIAISRTTNLEVL</sequence>
<dbReference type="Pfam" id="PF05845">
    <property type="entry name" value="PhnH"/>
    <property type="match status" value="1"/>
</dbReference>
<dbReference type="Gene3D" id="3.40.50.11310">
    <property type="entry name" value="Bacterial phosphonate metabolism protein PhnH"/>
    <property type="match status" value="1"/>
</dbReference>
<reference evidence="1 2" key="1">
    <citation type="submission" date="2018-02" db="EMBL/GenBank/DDBJ databases">
        <title>Subsurface microbial communities from deep shales in Ohio and West Virginia, USA.</title>
        <authorList>
            <person name="Wrighton K."/>
        </authorList>
    </citation>
    <scope>NUCLEOTIDE SEQUENCE [LARGE SCALE GENOMIC DNA]</scope>
    <source>
        <strain evidence="1 2">MARC-MIP3H16</strain>
    </source>
</reference>
<evidence type="ECO:0000313" key="1">
    <source>
        <dbReference type="EMBL" id="PPK62625.1"/>
    </source>
</evidence>
<comment type="caution">
    <text evidence="1">The sequence shown here is derived from an EMBL/GenBank/DDBJ whole genome shotgun (WGS) entry which is preliminary data.</text>
</comment>
<dbReference type="EMBL" id="PTIW01000002">
    <property type="protein sequence ID" value="PPK62625.1"/>
    <property type="molecule type" value="Genomic_DNA"/>
</dbReference>
<dbReference type="SUPFAM" id="SSF159709">
    <property type="entry name" value="PhnH-like"/>
    <property type="match status" value="1"/>
</dbReference>
<dbReference type="NCBIfam" id="TIGR03292">
    <property type="entry name" value="PhnH_redo"/>
    <property type="match status" value="1"/>
</dbReference>
<proteinExistence type="predicted"/>
<protein>
    <submittedName>
        <fullName evidence="1">Alpha-D-ribose 1-methylphosphonate 5-triphosphate synthase subunit PhnH</fullName>
    </submittedName>
</protein>
<name>A0AB36ZYJ3_9BACT</name>
<dbReference type="GO" id="GO:0019634">
    <property type="term" value="P:organic phosphonate metabolic process"/>
    <property type="evidence" value="ECO:0007669"/>
    <property type="project" value="InterPro"/>
</dbReference>
<gene>
    <name evidence="1" type="ORF">B0F89_10227</name>
</gene>
<dbReference type="InterPro" id="IPR008772">
    <property type="entry name" value="Phosphonate_metab_PhnH"/>
</dbReference>
<organism evidence="1 2">
    <name type="scientific">Malaciobacter marinus</name>
    <dbReference type="NCBI Taxonomy" id="505249"/>
    <lineage>
        <taxon>Bacteria</taxon>
        <taxon>Pseudomonadati</taxon>
        <taxon>Campylobacterota</taxon>
        <taxon>Epsilonproteobacteria</taxon>
        <taxon>Campylobacterales</taxon>
        <taxon>Arcobacteraceae</taxon>
        <taxon>Malaciobacter</taxon>
    </lineage>
</organism>
<dbReference type="InterPro" id="IPR038058">
    <property type="entry name" value="PhnH-like_sp"/>
</dbReference>
<accession>A0AB36ZYJ3</accession>
<dbReference type="AlphaFoldDB" id="A0AB36ZYJ3"/>
<evidence type="ECO:0000313" key="2">
    <source>
        <dbReference type="Proteomes" id="UP000239861"/>
    </source>
</evidence>
<dbReference type="Proteomes" id="UP000239861">
    <property type="component" value="Unassembled WGS sequence"/>
</dbReference>